<feature type="coiled-coil region" evidence="10">
    <location>
        <begin position="229"/>
        <end position="287"/>
    </location>
</feature>
<dbReference type="RefSeq" id="XP_064661398.1">
    <property type="nucleotide sequence ID" value="XM_064800059.1"/>
</dbReference>
<dbReference type="EMBL" id="JAVRRT010000004">
    <property type="protein sequence ID" value="KAK5172680.1"/>
    <property type="molecule type" value="Genomic_DNA"/>
</dbReference>
<accession>A0AAV9PK27</accession>
<dbReference type="Pfam" id="PF25762">
    <property type="entry name" value="HAUS1"/>
    <property type="match status" value="1"/>
</dbReference>
<evidence type="ECO:0000256" key="11">
    <source>
        <dbReference type="SAM" id="MobiDB-lite"/>
    </source>
</evidence>
<dbReference type="InterPro" id="IPR026243">
    <property type="entry name" value="HAUS1"/>
</dbReference>
<evidence type="ECO:0000256" key="10">
    <source>
        <dbReference type="SAM" id="Coils"/>
    </source>
</evidence>
<sequence length="323" mass="35684">MDDHNTHDWTANALFSPSKARVQQAQAKDWAAVDAWLAKKYAPAKRPPIFERNEETLQILLTLATLNEGADEQRALVDRVHKAALQALKKGRADREGRGGGAEVLFKQLNSDVVLTTLAKAAVALDAPDVRIDAMGGAVSDLTAEDFAASQQLQRVELQLRALKAQRHKAEEQLRELRSESFHTPDHLVDQTGDWVRSTKQLKAKVGEYDERLASARAAGRPTVKLDDINRQTGELSAQQAHLKDLEMQLRAFQSLPTDAKAARQQLESTRETLRTLTKQRDELFERLYACRCTNGNFPVHNGPMPASQISSPSLPGGANAVS</sequence>
<evidence type="ECO:0000256" key="6">
    <source>
        <dbReference type="ARBA" id="ARBA00022776"/>
    </source>
</evidence>
<evidence type="ECO:0000256" key="1">
    <source>
        <dbReference type="ARBA" id="ARBA00004186"/>
    </source>
</evidence>
<keyword evidence="9" id="KW-0131">Cell cycle</keyword>
<dbReference type="AlphaFoldDB" id="A0AAV9PK27"/>
<dbReference type="PANTHER" id="PTHR31570:SF1">
    <property type="entry name" value="HAUS AUGMIN-LIKE COMPLEX SUBUNIT 1"/>
    <property type="match status" value="1"/>
</dbReference>
<evidence type="ECO:0000313" key="12">
    <source>
        <dbReference type="EMBL" id="KAK5172680.1"/>
    </source>
</evidence>
<evidence type="ECO:0000256" key="8">
    <source>
        <dbReference type="ARBA" id="ARBA00023212"/>
    </source>
</evidence>
<gene>
    <name evidence="12" type="ORF">LTR77_002800</name>
</gene>
<protein>
    <submittedName>
        <fullName evidence="12">Uncharacterized protein</fullName>
    </submittedName>
</protein>
<comment type="caution">
    <text evidence="12">The sequence shown here is derived from an EMBL/GenBank/DDBJ whole genome shotgun (WGS) entry which is preliminary data.</text>
</comment>
<reference evidence="12 13" key="1">
    <citation type="submission" date="2023-08" db="EMBL/GenBank/DDBJ databases">
        <title>Black Yeasts Isolated from many extreme environments.</title>
        <authorList>
            <person name="Coleine C."/>
            <person name="Stajich J.E."/>
            <person name="Selbmann L."/>
        </authorList>
    </citation>
    <scope>NUCLEOTIDE SEQUENCE [LARGE SCALE GENOMIC DNA]</scope>
    <source>
        <strain evidence="12 13">CCFEE 5935</strain>
    </source>
</reference>
<dbReference type="GO" id="GO:0051225">
    <property type="term" value="P:spindle assembly"/>
    <property type="evidence" value="ECO:0007669"/>
    <property type="project" value="InterPro"/>
</dbReference>
<comment type="similarity">
    <text evidence="2">Belongs to the HAUS1 family.</text>
</comment>
<name>A0AAV9PK27_9PEZI</name>
<keyword evidence="4" id="KW-0132">Cell division</keyword>
<proteinExistence type="inferred from homology"/>
<organism evidence="12 13">
    <name type="scientific">Saxophila tyrrhenica</name>
    <dbReference type="NCBI Taxonomy" id="1690608"/>
    <lineage>
        <taxon>Eukaryota</taxon>
        <taxon>Fungi</taxon>
        <taxon>Dikarya</taxon>
        <taxon>Ascomycota</taxon>
        <taxon>Pezizomycotina</taxon>
        <taxon>Dothideomycetes</taxon>
        <taxon>Dothideomycetidae</taxon>
        <taxon>Mycosphaerellales</taxon>
        <taxon>Extremaceae</taxon>
        <taxon>Saxophila</taxon>
    </lineage>
</organism>
<dbReference type="GO" id="GO:0070652">
    <property type="term" value="C:HAUS complex"/>
    <property type="evidence" value="ECO:0007669"/>
    <property type="project" value="InterPro"/>
</dbReference>
<keyword evidence="8" id="KW-0206">Cytoskeleton</keyword>
<comment type="subcellular location">
    <subcellularLocation>
        <location evidence="1">Cytoplasm</location>
        <location evidence="1">Cytoskeleton</location>
        <location evidence="1">Spindle</location>
    </subcellularLocation>
</comment>
<evidence type="ECO:0000256" key="3">
    <source>
        <dbReference type="ARBA" id="ARBA00022490"/>
    </source>
</evidence>
<dbReference type="GO" id="GO:0005819">
    <property type="term" value="C:spindle"/>
    <property type="evidence" value="ECO:0007669"/>
    <property type="project" value="UniProtKB-SubCell"/>
</dbReference>
<keyword evidence="7 10" id="KW-0175">Coiled coil</keyword>
<dbReference type="GO" id="GO:0005874">
    <property type="term" value="C:microtubule"/>
    <property type="evidence" value="ECO:0007669"/>
    <property type="project" value="UniProtKB-KW"/>
</dbReference>
<keyword evidence="5" id="KW-0493">Microtubule</keyword>
<dbReference type="GO" id="GO:0005829">
    <property type="term" value="C:cytosol"/>
    <property type="evidence" value="ECO:0007669"/>
    <property type="project" value="TreeGrafter"/>
</dbReference>
<feature type="region of interest" description="Disordered" evidence="11">
    <location>
        <begin position="304"/>
        <end position="323"/>
    </location>
</feature>
<keyword evidence="3" id="KW-0963">Cytoplasm</keyword>
<dbReference type="Proteomes" id="UP001337655">
    <property type="component" value="Unassembled WGS sequence"/>
</dbReference>
<evidence type="ECO:0000256" key="4">
    <source>
        <dbReference type="ARBA" id="ARBA00022618"/>
    </source>
</evidence>
<evidence type="ECO:0000256" key="9">
    <source>
        <dbReference type="ARBA" id="ARBA00023306"/>
    </source>
</evidence>
<evidence type="ECO:0000256" key="2">
    <source>
        <dbReference type="ARBA" id="ARBA00005479"/>
    </source>
</evidence>
<keyword evidence="6" id="KW-0498">Mitosis</keyword>
<dbReference type="GO" id="GO:0051301">
    <property type="term" value="P:cell division"/>
    <property type="evidence" value="ECO:0007669"/>
    <property type="project" value="UniProtKB-KW"/>
</dbReference>
<evidence type="ECO:0000256" key="5">
    <source>
        <dbReference type="ARBA" id="ARBA00022701"/>
    </source>
</evidence>
<dbReference type="GeneID" id="89924147"/>
<evidence type="ECO:0000256" key="7">
    <source>
        <dbReference type="ARBA" id="ARBA00023054"/>
    </source>
</evidence>
<evidence type="ECO:0000313" key="13">
    <source>
        <dbReference type="Proteomes" id="UP001337655"/>
    </source>
</evidence>
<keyword evidence="13" id="KW-1185">Reference proteome</keyword>
<dbReference type="PANTHER" id="PTHR31570">
    <property type="entry name" value="HAUS AUGMIN-LIKE COMPLEX SUBUNIT 1"/>
    <property type="match status" value="1"/>
</dbReference>
<feature type="coiled-coil region" evidence="10">
    <location>
        <begin position="153"/>
        <end position="180"/>
    </location>
</feature>